<dbReference type="EMBL" id="JBBNIN010000011">
    <property type="protein sequence ID" value="MEQ2711214.1"/>
    <property type="molecule type" value="Genomic_DNA"/>
</dbReference>
<dbReference type="InterPro" id="IPR036388">
    <property type="entry name" value="WH-like_DNA-bd_sf"/>
</dbReference>
<gene>
    <name evidence="2" type="ORF">AAAU51_08520</name>
</gene>
<protein>
    <submittedName>
        <fullName evidence="2">Rrf2 family transcriptional regulator</fullName>
    </submittedName>
</protein>
<evidence type="ECO:0000313" key="2">
    <source>
        <dbReference type="EMBL" id="MEQ2711214.1"/>
    </source>
</evidence>
<proteinExistence type="predicted"/>
<dbReference type="SUPFAM" id="SSF46785">
    <property type="entry name" value="Winged helix' DNA-binding domain"/>
    <property type="match status" value="1"/>
</dbReference>
<name>A0ABV1IVI1_9FIRM</name>
<dbReference type="PANTHER" id="PTHR33221:SF5">
    <property type="entry name" value="HTH-TYPE TRANSCRIPTIONAL REGULATOR ISCR"/>
    <property type="match status" value="1"/>
</dbReference>
<dbReference type="Proteomes" id="UP001482154">
    <property type="component" value="Unassembled WGS sequence"/>
</dbReference>
<sequence length="152" mass="16831">MKLSTKGRYGLRAMVDIAVYSQDSPVPISAIAERQNISVSYLEQLLPKLKKAGIIKSIRGAQGGYMLDKDPKDISAGDILRTLEGDLTPIDCAAFTGDTSTCSGTKFCVTKTVWQRINDSIQQAVDSITLQELMEESIEIHNKYDQEERQES</sequence>
<organism evidence="2 3">
    <name type="scientific">Anaerostipes amylophilus</name>
    <dbReference type="NCBI Taxonomy" id="2981779"/>
    <lineage>
        <taxon>Bacteria</taxon>
        <taxon>Bacillati</taxon>
        <taxon>Bacillota</taxon>
        <taxon>Clostridia</taxon>
        <taxon>Lachnospirales</taxon>
        <taxon>Lachnospiraceae</taxon>
        <taxon>Anaerostipes</taxon>
    </lineage>
</organism>
<evidence type="ECO:0000256" key="1">
    <source>
        <dbReference type="ARBA" id="ARBA00023125"/>
    </source>
</evidence>
<evidence type="ECO:0000313" key="3">
    <source>
        <dbReference type="Proteomes" id="UP001482154"/>
    </source>
</evidence>
<dbReference type="InterPro" id="IPR036390">
    <property type="entry name" value="WH_DNA-bd_sf"/>
</dbReference>
<dbReference type="RefSeq" id="WP_022375440.1">
    <property type="nucleotide sequence ID" value="NZ_JAOQJG010000004.1"/>
</dbReference>
<dbReference type="PANTHER" id="PTHR33221">
    <property type="entry name" value="WINGED HELIX-TURN-HELIX TRANSCRIPTIONAL REGULATOR, RRF2 FAMILY"/>
    <property type="match status" value="1"/>
</dbReference>
<comment type="caution">
    <text evidence="2">The sequence shown here is derived from an EMBL/GenBank/DDBJ whole genome shotgun (WGS) entry which is preliminary data.</text>
</comment>
<dbReference type="InterPro" id="IPR000944">
    <property type="entry name" value="Tscrpt_reg_Rrf2"/>
</dbReference>
<dbReference type="InterPro" id="IPR030489">
    <property type="entry name" value="TR_Rrf2-type_CS"/>
</dbReference>
<keyword evidence="3" id="KW-1185">Reference proteome</keyword>
<dbReference type="PROSITE" id="PS51197">
    <property type="entry name" value="HTH_RRF2_2"/>
    <property type="match status" value="1"/>
</dbReference>
<keyword evidence="1" id="KW-0238">DNA-binding</keyword>
<dbReference type="PROSITE" id="PS01332">
    <property type="entry name" value="HTH_RRF2_1"/>
    <property type="match status" value="1"/>
</dbReference>
<dbReference type="Gene3D" id="1.10.10.10">
    <property type="entry name" value="Winged helix-like DNA-binding domain superfamily/Winged helix DNA-binding domain"/>
    <property type="match status" value="1"/>
</dbReference>
<accession>A0ABV1IVI1</accession>
<reference evidence="2 3" key="1">
    <citation type="submission" date="2024-04" db="EMBL/GenBank/DDBJ databases">
        <title>Human intestinal bacterial collection.</title>
        <authorList>
            <person name="Pauvert C."/>
            <person name="Hitch T.C.A."/>
            <person name="Clavel T."/>
        </authorList>
    </citation>
    <scope>NUCLEOTIDE SEQUENCE [LARGE SCALE GENOMIC DNA]</scope>
    <source>
        <strain evidence="2 3">CLA-AA-H249</strain>
    </source>
</reference>
<dbReference type="NCBIfam" id="TIGR00738">
    <property type="entry name" value="rrf2_super"/>
    <property type="match status" value="1"/>
</dbReference>
<dbReference type="Pfam" id="PF02082">
    <property type="entry name" value="Rrf2"/>
    <property type="match status" value="1"/>
</dbReference>